<comment type="caution">
    <text evidence="1">The sequence shown here is derived from an EMBL/GenBank/DDBJ whole genome shotgun (WGS) entry which is preliminary data.</text>
</comment>
<sequence length="230" mass="25521">MVHQSVSCGSSSDLHSWIHPLGARIPCSLSLVDSQKFASSFLGESPILTSCCPENECEQHLITREKLASVAMNQQGAKADMNSQIISDCTTFPLQMTGRIFLVIFFFWALLAIVTPTLVLLSESSKPYLDLNDVAVEKKGGVLKPRRMMGYLEKQPRIEEIALASILQAPTPAPEPEPVYGIREAILTRMVFFGNLLAINTQQSYFFTVHPPKLKREFSIPKAAIRPSQL</sequence>
<reference evidence="1 2" key="1">
    <citation type="journal article" date="2024" name="Plant Biotechnol. J.">
        <title>Genome and CRISPR/Cas9 system of a widespread forest tree (Populus alba) in the world.</title>
        <authorList>
            <person name="Liu Y.J."/>
            <person name="Jiang P.F."/>
            <person name="Han X.M."/>
            <person name="Li X.Y."/>
            <person name="Wang H.M."/>
            <person name="Wang Y.J."/>
            <person name="Wang X.X."/>
            <person name="Zeng Q.Y."/>
        </authorList>
    </citation>
    <scope>NUCLEOTIDE SEQUENCE [LARGE SCALE GENOMIC DNA]</scope>
    <source>
        <strain evidence="2">cv. PAL-ZL1</strain>
    </source>
</reference>
<keyword evidence="2" id="KW-1185">Reference proteome</keyword>
<dbReference type="Proteomes" id="UP000309997">
    <property type="component" value="Unassembled WGS sequence"/>
</dbReference>
<dbReference type="EMBL" id="RCHU02000002">
    <property type="protein sequence ID" value="KAL3603435.1"/>
    <property type="molecule type" value="Genomic_DNA"/>
</dbReference>
<protein>
    <submittedName>
        <fullName evidence="1">Uncharacterized protein</fullName>
    </submittedName>
</protein>
<accession>A0ACC4CQ43</accession>
<name>A0ACC4CQ43_POPAL</name>
<evidence type="ECO:0000313" key="2">
    <source>
        <dbReference type="Proteomes" id="UP000309997"/>
    </source>
</evidence>
<evidence type="ECO:0000313" key="1">
    <source>
        <dbReference type="EMBL" id="KAL3603435.1"/>
    </source>
</evidence>
<gene>
    <name evidence="1" type="ORF">D5086_004294</name>
</gene>
<proteinExistence type="predicted"/>
<organism evidence="1 2">
    <name type="scientific">Populus alba</name>
    <name type="common">White poplar</name>
    <dbReference type="NCBI Taxonomy" id="43335"/>
    <lineage>
        <taxon>Eukaryota</taxon>
        <taxon>Viridiplantae</taxon>
        <taxon>Streptophyta</taxon>
        <taxon>Embryophyta</taxon>
        <taxon>Tracheophyta</taxon>
        <taxon>Spermatophyta</taxon>
        <taxon>Magnoliopsida</taxon>
        <taxon>eudicotyledons</taxon>
        <taxon>Gunneridae</taxon>
        <taxon>Pentapetalae</taxon>
        <taxon>rosids</taxon>
        <taxon>fabids</taxon>
        <taxon>Malpighiales</taxon>
        <taxon>Salicaceae</taxon>
        <taxon>Saliceae</taxon>
        <taxon>Populus</taxon>
    </lineage>
</organism>